<reference evidence="1" key="1">
    <citation type="submission" date="2020-06" db="EMBL/GenBank/DDBJ databases">
        <authorList>
            <person name="Li T."/>
            <person name="Hu X."/>
            <person name="Zhang T."/>
            <person name="Song X."/>
            <person name="Zhang H."/>
            <person name="Dai N."/>
            <person name="Sheng W."/>
            <person name="Hou X."/>
            <person name="Wei L."/>
        </authorList>
    </citation>
    <scope>NUCLEOTIDE SEQUENCE</scope>
    <source>
        <strain evidence="1">3651</strain>
        <tissue evidence="1">Leaf</tissue>
    </source>
</reference>
<proteinExistence type="predicted"/>
<keyword evidence="2" id="KW-1185">Reference proteome</keyword>
<dbReference type="EMBL" id="JACGWO010000008">
    <property type="protein sequence ID" value="KAK4421449.1"/>
    <property type="molecule type" value="Genomic_DNA"/>
</dbReference>
<sequence length="161" mass="17676">MELNLDRLGRVLVLTEVEERGVTLSTTEWTGQTDMAGFLLVSARFGPKAPTGKLFPANLEENPMQVNLTQCSFHVHIHGLPHLHLMTGEMGVAIGKRLGTVMTPNLGAELECLGRSTSNTCGYGYSQTVTEIVLCHIYRDCVDRVDDEEGPEDVQELSYGP</sequence>
<gene>
    <name evidence="1" type="ORF">Salat_2095500</name>
</gene>
<dbReference type="Proteomes" id="UP001293254">
    <property type="component" value="Unassembled WGS sequence"/>
</dbReference>
<evidence type="ECO:0000313" key="1">
    <source>
        <dbReference type="EMBL" id="KAK4421449.1"/>
    </source>
</evidence>
<evidence type="ECO:0000313" key="2">
    <source>
        <dbReference type="Proteomes" id="UP001293254"/>
    </source>
</evidence>
<dbReference type="AlphaFoldDB" id="A0AAE1Y0L5"/>
<name>A0AAE1Y0L5_9LAMI</name>
<organism evidence="1 2">
    <name type="scientific">Sesamum alatum</name>
    <dbReference type="NCBI Taxonomy" id="300844"/>
    <lineage>
        <taxon>Eukaryota</taxon>
        <taxon>Viridiplantae</taxon>
        <taxon>Streptophyta</taxon>
        <taxon>Embryophyta</taxon>
        <taxon>Tracheophyta</taxon>
        <taxon>Spermatophyta</taxon>
        <taxon>Magnoliopsida</taxon>
        <taxon>eudicotyledons</taxon>
        <taxon>Gunneridae</taxon>
        <taxon>Pentapetalae</taxon>
        <taxon>asterids</taxon>
        <taxon>lamiids</taxon>
        <taxon>Lamiales</taxon>
        <taxon>Pedaliaceae</taxon>
        <taxon>Sesamum</taxon>
    </lineage>
</organism>
<protein>
    <submittedName>
        <fullName evidence="1">Uncharacterized protein</fullName>
    </submittedName>
</protein>
<accession>A0AAE1Y0L5</accession>
<reference evidence="1" key="2">
    <citation type="journal article" date="2024" name="Plant">
        <title>Genomic evolution and insights into agronomic trait innovations of Sesamum species.</title>
        <authorList>
            <person name="Miao H."/>
            <person name="Wang L."/>
            <person name="Qu L."/>
            <person name="Liu H."/>
            <person name="Sun Y."/>
            <person name="Le M."/>
            <person name="Wang Q."/>
            <person name="Wei S."/>
            <person name="Zheng Y."/>
            <person name="Lin W."/>
            <person name="Duan Y."/>
            <person name="Cao H."/>
            <person name="Xiong S."/>
            <person name="Wang X."/>
            <person name="Wei L."/>
            <person name="Li C."/>
            <person name="Ma Q."/>
            <person name="Ju M."/>
            <person name="Zhao R."/>
            <person name="Li G."/>
            <person name="Mu C."/>
            <person name="Tian Q."/>
            <person name="Mei H."/>
            <person name="Zhang T."/>
            <person name="Gao T."/>
            <person name="Zhang H."/>
        </authorList>
    </citation>
    <scope>NUCLEOTIDE SEQUENCE</scope>
    <source>
        <strain evidence="1">3651</strain>
    </source>
</reference>
<comment type="caution">
    <text evidence="1">The sequence shown here is derived from an EMBL/GenBank/DDBJ whole genome shotgun (WGS) entry which is preliminary data.</text>
</comment>